<dbReference type="InterPro" id="IPR036421">
    <property type="entry name" value="Fe_dep_repressor_sf"/>
</dbReference>
<protein>
    <submittedName>
        <fullName evidence="7">Metal-dependent transcriptional regulator</fullName>
    </submittedName>
</protein>
<dbReference type="InterPro" id="IPR022689">
    <property type="entry name" value="Iron_dep_repressor"/>
</dbReference>
<reference evidence="7" key="2">
    <citation type="journal article" date="2021" name="PeerJ">
        <title>Extensive microbial diversity within the chicken gut microbiome revealed by metagenomics and culture.</title>
        <authorList>
            <person name="Gilroy R."/>
            <person name="Ravi A."/>
            <person name="Getino M."/>
            <person name="Pursley I."/>
            <person name="Horton D.L."/>
            <person name="Alikhan N.F."/>
            <person name="Baker D."/>
            <person name="Gharbi K."/>
            <person name="Hall N."/>
            <person name="Watson M."/>
            <person name="Adriaenssens E.M."/>
            <person name="Foster-Nyarko E."/>
            <person name="Jarju S."/>
            <person name="Secka A."/>
            <person name="Antonio M."/>
            <person name="Oren A."/>
            <person name="Chaudhuri R.R."/>
            <person name="La Ragione R."/>
            <person name="Hildebrand F."/>
            <person name="Pallen M.J."/>
        </authorList>
    </citation>
    <scope>NUCLEOTIDE SEQUENCE</scope>
    <source>
        <strain evidence="7">23406</strain>
    </source>
</reference>
<dbReference type="InterPro" id="IPR022687">
    <property type="entry name" value="HTH_DTXR"/>
</dbReference>
<dbReference type="AlphaFoldDB" id="A0A9D1NCY6"/>
<dbReference type="InterPro" id="IPR050536">
    <property type="entry name" value="DtxR_MntR_Metal-Reg"/>
</dbReference>
<feature type="domain" description="Iron dependent repressor metal binding and dimerisation" evidence="6">
    <location>
        <begin position="65"/>
        <end position="120"/>
    </location>
</feature>
<gene>
    <name evidence="7" type="ORF">IAB14_04385</name>
</gene>
<comment type="caution">
    <text evidence="7">The sequence shown here is derived from an EMBL/GenBank/DDBJ whole genome shotgun (WGS) entry which is preliminary data.</text>
</comment>
<name>A0A9D1NCY6_9FIRM</name>
<dbReference type="Pfam" id="PF01325">
    <property type="entry name" value="Fe_dep_repress"/>
    <property type="match status" value="1"/>
</dbReference>
<evidence type="ECO:0000256" key="3">
    <source>
        <dbReference type="ARBA" id="ARBA00023125"/>
    </source>
</evidence>
<keyword evidence="3" id="KW-0238">DNA-binding</keyword>
<dbReference type="InterPro" id="IPR036390">
    <property type="entry name" value="WH_DNA-bd_sf"/>
</dbReference>
<dbReference type="EMBL" id="DVOH01000032">
    <property type="protein sequence ID" value="HIV00337.1"/>
    <property type="molecule type" value="Genomic_DNA"/>
</dbReference>
<dbReference type="GO" id="GO:0003700">
    <property type="term" value="F:DNA-binding transcription factor activity"/>
    <property type="evidence" value="ECO:0007669"/>
    <property type="project" value="InterPro"/>
</dbReference>
<accession>A0A9D1NCY6</accession>
<dbReference type="InterPro" id="IPR001367">
    <property type="entry name" value="Fe_dep_repressor"/>
</dbReference>
<evidence type="ECO:0000256" key="1">
    <source>
        <dbReference type="ARBA" id="ARBA00007871"/>
    </source>
</evidence>
<evidence type="ECO:0000259" key="5">
    <source>
        <dbReference type="Pfam" id="PF01325"/>
    </source>
</evidence>
<sequence>MRTRESEEMYLETILLLKQKKANVRSVDVVEALDYAKSSVSRGMNLLVKNGYITMDRVSGEIEFTDAGKVKAQNIYDRHRILTRALMRIGADPDTAEENACRIEHVISEQLFDVIKDFVKES</sequence>
<dbReference type="GO" id="GO:0046983">
    <property type="term" value="F:protein dimerization activity"/>
    <property type="evidence" value="ECO:0007669"/>
    <property type="project" value="InterPro"/>
</dbReference>
<dbReference type="SMART" id="SM00529">
    <property type="entry name" value="HTH_DTXR"/>
    <property type="match status" value="1"/>
</dbReference>
<dbReference type="InterPro" id="IPR036388">
    <property type="entry name" value="WH-like_DNA-bd_sf"/>
</dbReference>
<organism evidence="7 8">
    <name type="scientific">Candidatus Stercoripulliclostridium merdipullorum</name>
    <dbReference type="NCBI Taxonomy" id="2840952"/>
    <lineage>
        <taxon>Bacteria</taxon>
        <taxon>Bacillati</taxon>
        <taxon>Bacillota</taxon>
        <taxon>Clostridia</taxon>
        <taxon>Eubacteriales</taxon>
        <taxon>Candidatus Stercoripulliclostridium</taxon>
    </lineage>
</organism>
<dbReference type="Pfam" id="PF02742">
    <property type="entry name" value="Fe_dep_repr_C"/>
    <property type="match status" value="1"/>
</dbReference>
<dbReference type="Gene3D" id="1.10.10.10">
    <property type="entry name" value="Winged helix-like DNA-binding domain superfamily/Winged helix DNA-binding domain"/>
    <property type="match status" value="1"/>
</dbReference>
<dbReference type="Proteomes" id="UP000886891">
    <property type="component" value="Unassembled WGS sequence"/>
</dbReference>
<dbReference type="GO" id="GO:0003677">
    <property type="term" value="F:DNA binding"/>
    <property type="evidence" value="ECO:0007669"/>
    <property type="project" value="UniProtKB-KW"/>
</dbReference>
<dbReference type="PANTHER" id="PTHR33238:SF7">
    <property type="entry name" value="IRON-DEPENDENT TRANSCRIPTIONAL REGULATOR"/>
    <property type="match status" value="1"/>
</dbReference>
<dbReference type="Gene3D" id="1.10.60.10">
    <property type="entry name" value="Iron dependent repressor, metal binding and dimerisation domain"/>
    <property type="match status" value="1"/>
</dbReference>
<keyword evidence="2" id="KW-0805">Transcription regulation</keyword>
<dbReference type="SUPFAM" id="SSF47979">
    <property type="entry name" value="Iron-dependent repressor protein, dimerization domain"/>
    <property type="match status" value="1"/>
</dbReference>
<dbReference type="GO" id="GO:0046914">
    <property type="term" value="F:transition metal ion binding"/>
    <property type="evidence" value="ECO:0007669"/>
    <property type="project" value="InterPro"/>
</dbReference>
<evidence type="ECO:0000313" key="7">
    <source>
        <dbReference type="EMBL" id="HIV00337.1"/>
    </source>
</evidence>
<evidence type="ECO:0000313" key="8">
    <source>
        <dbReference type="Proteomes" id="UP000886891"/>
    </source>
</evidence>
<dbReference type="SUPFAM" id="SSF46785">
    <property type="entry name" value="Winged helix' DNA-binding domain"/>
    <property type="match status" value="1"/>
</dbReference>
<proteinExistence type="inferred from homology"/>
<comment type="similarity">
    <text evidence="1">Belongs to the DtxR/MntR family.</text>
</comment>
<evidence type="ECO:0000256" key="2">
    <source>
        <dbReference type="ARBA" id="ARBA00023015"/>
    </source>
</evidence>
<evidence type="ECO:0000259" key="6">
    <source>
        <dbReference type="Pfam" id="PF02742"/>
    </source>
</evidence>
<feature type="domain" description="HTH dtxR-type" evidence="5">
    <location>
        <begin position="5"/>
        <end position="55"/>
    </location>
</feature>
<reference evidence="7" key="1">
    <citation type="submission" date="2020-10" db="EMBL/GenBank/DDBJ databases">
        <authorList>
            <person name="Gilroy R."/>
        </authorList>
    </citation>
    <scope>NUCLEOTIDE SEQUENCE</scope>
    <source>
        <strain evidence="7">23406</strain>
    </source>
</reference>
<dbReference type="PANTHER" id="PTHR33238">
    <property type="entry name" value="IRON (METAL) DEPENDENT REPRESSOR, DTXR FAMILY"/>
    <property type="match status" value="1"/>
</dbReference>
<evidence type="ECO:0000256" key="4">
    <source>
        <dbReference type="ARBA" id="ARBA00023163"/>
    </source>
</evidence>
<keyword evidence="4" id="KW-0804">Transcription</keyword>